<evidence type="ECO:0000313" key="2">
    <source>
        <dbReference type="EMBL" id="GAP14664.1"/>
    </source>
</evidence>
<evidence type="ECO:0008006" key="4">
    <source>
        <dbReference type="Google" id="ProtNLM"/>
    </source>
</evidence>
<keyword evidence="1" id="KW-0812">Transmembrane</keyword>
<dbReference type="AlphaFoldDB" id="A0A0S7BK08"/>
<sequence length="284" mass="30464">MQLPEIHPNNQQPRRGIASVAGLALIATGLVVLAEQTFKTGWLILVALPLIGVVFFASLVRQQRLGLTIPGSLVLTIGIGLLLALKVFAKAGWAVQFGFILLVFSFGWALITIVTHFVGSKDVLWPLIPAGAIFSLGASFFWGDLSLISFVFFIVTGFGLVFLLTGIYTRLFGLILTGALLVGIGPGVYFGWNQNAGPNALAQTGIMLVWFSLGWGILTVLNRALFHKFIWWPLIPGGILGMVGWGLYIGGNPGNALSFIGNTGSIGLIIFGAYLLLMKRGLHQ</sequence>
<protein>
    <recommendedName>
        <fullName evidence="4">DUF2157 domain-containing protein</fullName>
    </recommendedName>
</protein>
<feature type="transmembrane region" description="Helical" evidence="1">
    <location>
        <begin position="256"/>
        <end position="277"/>
    </location>
</feature>
<keyword evidence="3" id="KW-1185">Reference proteome</keyword>
<dbReference type="RefSeq" id="WP_152031786.1">
    <property type="nucleotide sequence ID" value="NZ_DF967972.1"/>
</dbReference>
<dbReference type="OrthoDB" id="159622at2"/>
<feature type="transmembrane region" description="Helical" evidence="1">
    <location>
        <begin position="67"/>
        <end position="85"/>
    </location>
</feature>
<feature type="transmembrane region" description="Helical" evidence="1">
    <location>
        <begin position="147"/>
        <end position="164"/>
    </location>
</feature>
<accession>A0A0S7BK08</accession>
<reference evidence="2" key="1">
    <citation type="submission" date="2015-07" db="EMBL/GenBank/DDBJ databases">
        <title>Draft Genome Sequences of Anaerolinea thermolimosa IMO-1, Bellilinea caldifistulae GOMI-1, Leptolinea tardivitalis YMTK-2, Levilinea saccharolytica KIBI-1,Longilinea arvoryzae KOME-1, Previously Described as Members of the Anaerolineaceae (Chloroflexi).</title>
        <authorList>
            <person name="Sekiguchi Y."/>
            <person name="Ohashi A."/>
            <person name="Matsuura N."/>
            <person name="Tourlousse M.D."/>
        </authorList>
    </citation>
    <scope>NUCLEOTIDE SEQUENCE [LARGE SCALE GENOMIC DNA]</scope>
    <source>
        <strain evidence="2">KOME-1</strain>
    </source>
</reference>
<feature type="transmembrane region" description="Helical" evidence="1">
    <location>
        <begin position="91"/>
        <end position="111"/>
    </location>
</feature>
<keyword evidence="1" id="KW-1133">Transmembrane helix</keyword>
<organism evidence="2">
    <name type="scientific">Longilinea arvoryzae</name>
    <dbReference type="NCBI Taxonomy" id="360412"/>
    <lineage>
        <taxon>Bacteria</taxon>
        <taxon>Bacillati</taxon>
        <taxon>Chloroflexota</taxon>
        <taxon>Anaerolineae</taxon>
        <taxon>Anaerolineales</taxon>
        <taxon>Anaerolineaceae</taxon>
        <taxon>Longilinea</taxon>
    </lineage>
</organism>
<feature type="transmembrane region" description="Helical" evidence="1">
    <location>
        <begin position="204"/>
        <end position="222"/>
    </location>
</feature>
<dbReference type="EMBL" id="DF967972">
    <property type="protein sequence ID" value="GAP14664.1"/>
    <property type="molecule type" value="Genomic_DNA"/>
</dbReference>
<feature type="transmembrane region" description="Helical" evidence="1">
    <location>
        <begin position="40"/>
        <end position="60"/>
    </location>
</feature>
<dbReference type="Proteomes" id="UP000055060">
    <property type="component" value="Unassembled WGS sequence"/>
</dbReference>
<feature type="transmembrane region" description="Helical" evidence="1">
    <location>
        <begin position="16"/>
        <end position="34"/>
    </location>
</feature>
<name>A0A0S7BK08_9CHLR</name>
<proteinExistence type="predicted"/>
<feature type="transmembrane region" description="Helical" evidence="1">
    <location>
        <begin position="229"/>
        <end position="250"/>
    </location>
</feature>
<keyword evidence="1" id="KW-0472">Membrane</keyword>
<evidence type="ECO:0000256" key="1">
    <source>
        <dbReference type="SAM" id="Phobius"/>
    </source>
</evidence>
<dbReference type="STRING" id="360412.LARV_02438"/>
<feature type="transmembrane region" description="Helical" evidence="1">
    <location>
        <begin position="171"/>
        <end position="192"/>
    </location>
</feature>
<evidence type="ECO:0000313" key="3">
    <source>
        <dbReference type="Proteomes" id="UP000055060"/>
    </source>
</evidence>
<gene>
    <name evidence="2" type="ORF">LARV_02438</name>
</gene>